<evidence type="ECO:0000313" key="1">
    <source>
        <dbReference type="EMBL" id="SDW26391.1"/>
    </source>
</evidence>
<accession>A0A1H2S480</accession>
<proteinExistence type="predicted"/>
<reference evidence="2" key="1">
    <citation type="submission" date="2016-10" db="EMBL/GenBank/DDBJ databases">
        <authorList>
            <person name="Varghese N."/>
            <person name="Submissions S."/>
        </authorList>
    </citation>
    <scope>NUCLEOTIDE SEQUENCE [LARGE SCALE GENOMIC DNA]</scope>
    <source>
        <strain evidence="2">DSM 217</strain>
    </source>
</reference>
<evidence type="ECO:0000313" key="2">
    <source>
        <dbReference type="Proteomes" id="UP000198816"/>
    </source>
</evidence>
<protein>
    <submittedName>
        <fullName evidence="1">Uncharacterized protein</fullName>
    </submittedName>
</protein>
<dbReference type="AlphaFoldDB" id="A0A1H2S480"/>
<organism evidence="1 2">
    <name type="scientific">Thiocapsa roseopersicina</name>
    <dbReference type="NCBI Taxonomy" id="1058"/>
    <lineage>
        <taxon>Bacteria</taxon>
        <taxon>Pseudomonadati</taxon>
        <taxon>Pseudomonadota</taxon>
        <taxon>Gammaproteobacteria</taxon>
        <taxon>Chromatiales</taxon>
        <taxon>Chromatiaceae</taxon>
        <taxon>Thiocapsa</taxon>
    </lineage>
</organism>
<dbReference type="RefSeq" id="WP_093028356.1">
    <property type="nucleotide sequence ID" value="NZ_FNNZ01000002.1"/>
</dbReference>
<keyword evidence="2" id="KW-1185">Reference proteome</keyword>
<dbReference type="EMBL" id="FNNZ01000002">
    <property type="protein sequence ID" value="SDW26391.1"/>
    <property type="molecule type" value="Genomic_DNA"/>
</dbReference>
<sequence length="98" mass="11034">MAKTHAIDTALLQQLRSLLGHRCEHVGQVWRLIDILPEEGLAVLESDLARPPIQMDQYGRASHRANAILQVRILDPVEGEITLEMQDLLECLQSTLRA</sequence>
<dbReference type="OrthoDB" id="5770120at2"/>
<name>A0A1H2S480_THIRO</name>
<dbReference type="Proteomes" id="UP000198816">
    <property type="component" value="Unassembled WGS sequence"/>
</dbReference>
<gene>
    <name evidence="1" type="ORF">SAMN05421783_102282</name>
</gene>